<evidence type="ECO:0000256" key="1">
    <source>
        <dbReference type="ARBA" id="ARBA00004272"/>
    </source>
</evidence>
<dbReference type="InterPro" id="IPR019428">
    <property type="entry name" value="7TM_GPCR_serpentine_rcpt_Str"/>
</dbReference>
<keyword evidence="12" id="KW-0966">Cell projection</keyword>
<feature type="transmembrane region" description="Helical" evidence="19">
    <location>
        <begin position="49"/>
        <end position="75"/>
    </location>
</feature>
<keyword evidence="6" id="KW-0552">Olfaction</keyword>
<evidence type="ECO:0000256" key="15">
    <source>
        <dbReference type="ARBA" id="ARBA00064300"/>
    </source>
</evidence>
<feature type="signal peptide" evidence="20">
    <location>
        <begin position="1"/>
        <end position="19"/>
    </location>
</feature>
<comment type="similarity">
    <text evidence="14">Belongs to the nematode receptor-like protein str family.</text>
</comment>
<keyword evidence="20" id="KW-0732">Signal</keyword>
<evidence type="ECO:0000256" key="14">
    <source>
        <dbReference type="ARBA" id="ARBA00061678"/>
    </source>
</evidence>
<proteinExistence type="inferred from homology"/>
<dbReference type="EMBL" id="CANHGI010000005">
    <property type="protein sequence ID" value="CAI5453484.1"/>
    <property type="molecule type" value="Genomic_DNA"/>
</dbReference>
<accession>A0A9P1IYP1</accession>
<feature type="transmembrane region" description="Helical" evidence="19">
    <location>
        <begin position="95"/>
        <end position="116"/>
    </location>
</feature>
<evidence type="ECO:0000256" key="2">
    <source>
        <dbReference type="ARBA" id="ARBA00022475"/>
    </source>
</evidence>
<evidence type="ECO:0000313" key="21">
    <source>
        <dbReference type="EMBL" id="CAI5453484.1"/>
    </source>
</evidence>
<dbReference type="SUPFAM" id="SSF81321">
    <property type="entry name" value="Family A G protein-coupled receptor-like"/>
    <property type="match status" value="1"/>
</dbReference>
<comment type="function">
    <text evidence="13">An odorant receptor which affects chemotaxis to the volatile odorant diacetyl. Specifies AWA neuronal cell fate via the odr-7 pathway.</text>
</comment>
<comment type="subunit">
    <text evidence="15">Interacts with odr-4.</text>
</comment>
<keyword evidence="5 19" id="KW-0812">Transmembrane</keyword>
<keyword evidence="9 19" id="KW-0472">Membrane</keyword>
<evidence type="ECO:0000256" key="8">
    <source>
        <dbReference type="ARBA" id="ARBA00023069"/>
    </source>
</evidence>
<keyword evidence="8" id="KW-0969">Cilium</keyword>
<keyword evidence="22" id="KW-1185">Reference proteome</keyword>
<comment type="subcellular location">
    <subcellularLocation>
        <location evidence="1">Cell projection</location>
        <location evidence="1">Cilium membrane</location>
        <topology evidence="1">Multi-pass membrane protein</topology>
    </subcellularLocation>
</comment>
<evidence type="ECO:0000256" key="7">
    <source>
        <dbReference type="ARBA" id="ARBA00022989"/>
    </source>
</evidence>
<evidence type="ECO:0000256" key="9">
    <source>
        <dbReference type="ARBA" id="ARBA00023136"/>
    </source>
</evidence>
<name>A0A9P1IYP1_9PELO</name>
<evidence type="ECO:0000256" key="3">
    <source>
        <dbReference type="ARBA" id="ARBA00022500"/>
    </source>
</evidence>
<dbReference type="GO" id="GO:0042048">
    <property type="term" value="P:olfactory behavior"/>
    <property type="evidence" value="ECO:0007669"/>
    <property type="project" value="TreeGrafter"/>
</dbReference>
<evidence type="ECO:0000256" key="4">
    <source>
        <dbReference type="ARBA" id="ARBA00022606"/>
    </source>
</evidence>
<feature type="transmembrane region" description="Helical" evidence="19">
    <location>
        <begin position="247"/>
        <end position="268"/>
    </location>
</feature>
<evidence type="ECO:0000256" key="17">
    <source>
        <dbReference type="ARBA" id="ARBA00078653"/>
    </source>
</evidence>
<keyword evidence="7 19" id="KW-1133">Transmembrane helix</keyword>
<dbReference type="Proteomes" id="UP001152747">
    <property type="component" value="Unassembled WGS sequence"/>
</dbReference>
<evidence type="ECO:0000256" key="11">
    <source>
        <dbReference type="ARBA" id="ARBA00023180"/>
    </source>
</evidence>
<dbReference type="Gene3D" id="1.20.1070.10">
    <property type="entry name" value="Rhodopsin 7-helix transmembrane proteins"/>
    <property type="match status" value="1"/>
</dbReference>
<dbReference type="OrthoDB" id="5859135at2759"/>
<dbReference type="PANTHER" id="PTHR22943">
    <property type="entry name" value="7-TRANSMEMBRANE DOMAIN RECEPTOR C.ELEGANS"/>
    <property type="match status" value="1"/>
</dbReference>
<keyword evidence="4" id="KW-0716">Sensory transduction</keyword>
<dbReference type="AlphaFoldDB" id="A0A9P1IYP1"/>
<evidence type="ECO:0000256" key="5">
    <source>
        <dbReference type="ARBA" id="ARBA00022692"/>
    </source>
</evidence>
<evidence type="ECO:0000256" key="6">
    <source>
        <dbReference type="ARBA" id="ARBA00022725"/>
    </source>
</evidence>
<evidence type="ECO:0000256" key="12">
    <source>
        <dbReference type="ARBA" id="ARBA00023273"/>
    </source>
</evidence>
<dbReference type="Pfam" id="PF10326">
    <property type="entry name" value="7TM_GPCR_Str"/>
    <property type="match status" value="1"/>
</dbReference>
<dbReference type="FunFam" id="1.20.1070.10:FF:000128">
    <property type="entry name" value="Seven TM Receptor"/>
    <property type="match status" value="1"/>
</dbReference>
<feature type="transmembrane region" description="Helical" evidence="19">
    <location>
        <begin position="210"/>
        <end position="235"/>
    </location>
</feature>
<evidence type="ECO:0000256" key="10">
    <source>
        <dbReference type="ARBA" id="ARBA00023170"/>
    </source>
</evidence>
<dbReference type="GO" id="GO:0060170">
    <property type="term" value="C:ciliary membrane"/>
    <property type="evidence" value="ECO:0007669"/>
    <property type="project" value="UniProtKB-SubCell"/>
</dbReference>
<keyword evidence="11" id="KW-0325">Glycoprotein</keyword>
<comment type="caution">
    <text evidence="21">The sequence shown here is derived from an EMBL/GenBank/DDBJ whole genome shotgun (WGS) entry which is preliminary data.</text>
</comment>
<evidence type="ECO:0000256" key="20">
    <source>
        <dbReference type="SAM" id="SignalP"/>
    </source>
</evidence>
<evidence type="ECO:0000256" key="19">
    <source>
        <dbReference type="SAM" id="Phobius"/>
    </source>
</evidence>
<keyword evidence="3" id="KW-0145">Chemotaxis</keyword>
<keyword evidence="10" id="KW-0675">Receptor</keyword>
<feature type="transmembrane region" description="Helical" evidence="19">
    <location>
        <begin position="165"/>
        <end position="190"/>
    </location>
</feature>
<evidence type="ECO:0000256" key="13">
    <source>
        <dbReference type="ARBA" id="ARBA00054965"/>
    </source>
</evidence>
<reference evidence="21" key="1">
    <citation type="submission" date="2022-11" db="EMBL/GenBank/DDBJ databases">
        <authorList>
            <person name="Kikuchi T."/>
        </authorList>
    </citation>
    <scope>NUCLEOTIDE SEQUENCE</scope>
    <source>
        <strain evidence="21">PS1010</strain>
    </source>
</reference>
<sequence>MGNYRILMFSFSILGLTTSTIDILNKPMVHITQGMYIIFSLNTLKLPKFWAQCLNALNCSCYGMTISLLAVHFVYRYIAVSRPSRMKLFTWPYSLIWIIFCLELSLEWFITALFFAPQTPEIDVTINQSMINTYNLSIGQYIYAGNKYYWIDESKNQKHLSIPDLLFVLNIVKIILICVFIVFYCGISTYRKMKALNYTSKRTNSLQQQLFKALIVQTIIPMVTMLLPAGLMMIAPFFEATVGPIEGLVMTVITTYPFLDPIVVMYFVQDFRVALYNAICCKKSPFSRGHQMNSIKTTTMASVIASS</sequence>
<feature type="chain" id="PRO_5040240552" description="Serpentine receptor class r-10" evidence="20">
    <location>
        <begin position="20"/>
        <end position="307"/>
    </location>
</feature>
<organism evidence="21 22">
    <name type="scientific">Caenorhabditis angaria</name>
    <dbReference type="NCBI Taxonomy" id="860376"/>
    <lineage>
        <taxon>Eukaryota</taxon>
        <taxon>Metazoa</taxon>
        <taxon>Ecdysozoa</taxon>
        <taxon>Nematoda</taxon>
        <taxon>Chromadorea</taxon>
        <taxon>Rhabditida</taxon>
        <taxon>Rhabditina</taxon>
        <taxon>Rhabditomorpha</taxon>
        <taxon>Rhabditoidea</taxon>
        <taxon>Rhabditidae</taxon>
        <taxon>Peloderinae</taxon>
        <taxon>Caenorhabditis</taxon>
    </lineage>
</organism>
<evidence type="ECO:0000256" key="16">
    <source>
        <dbReference type="ARBA" id="ARBA00067967"/>
    </source>
</evidence>
<evidence type="ECO:0000313" key="22">
    <source>
        <dbReference type="Proteomes" id="UP001152747"/>
    </source>
</evidence>
<dbReference type="GO" id="GO:0006935">
    <property type="term" value="P:chemotaxis"/>
    <property type="evidence" value="ECO:0007669"/>
    <property type="project" value="UniProtKB-KW"/>
</dbReference>
<dbReference type="PANTHER" id="PTHR22943:SF46">
    <property type="entry name" value="SEVEN TM RECEPTOR"/>
    <property type="match status" value="1"/>
</dbReference>
<keyword evidence="2" id="KW-1003">Cell membrane</keyword>
<protein>
    <recommendedName>
        <fullName evidence="16">Serpentine receptor class r-10</fullName>
    </recommendedName>
    <alternativeName>
        <fullName evidence="17">Odorant response abnormal protein 10</fullName>
    </alternativeName>
    <alternativeName>
        <fullName evidence="18">Olfactory receptor 10</fullName>
    </alternativeName>
</protein>
<evidence type="ECO:0000256" key="18">
    <source>
        <dbReference type="ARBA" id="ARBA00082489"/>
    </source>
</evidence>
<dbReference type="GO" id="GO:0038022">
    <property type="term" value="F:G protein-coupled olfactory receptor activity"/>
    <property type="evidence" value="ECO:0007669"/>
    <property type="project" value="TreeGrafter"/>
</dbReference>
<gene>
    <name evidence="21" type="ORF">CAMP_LOCUS16121</name>
</gene>